<reference evidence="1 2" key="1">
    <citation type="journal article" date="2019" name="Sci. Rep.">
        <title>A high-quality genome of Eragrostis curvula grass provides insights into Poaceae evolution and supports new strategies to enhance forage quality.</title>
        <authorList>
            <person name="Carballo J."/>
            <person name="Santos B.A.C.M."/>
            <person name="Zappacosta D."/>
            <person name="Garbus I."/>
            <person name="Selva J.P."/>
            <person name="Gallo C.A."/>
            <person name="Diaz A."/>
            <person name="Albertini E."/>
            <person name="Caccamo M."/>
            <person name="Echenique V."/>
        </authorList>
    </citation>
    <scope>NUCLEOTIDE SEQUENCE [LARGE SCALE GENOMIC DNA]</scope>
    <source>
        <strain evidence="2">cv. Victoria</strain>
        <tissue evidence="1">Leaf</tissue>
    </source>
</reference>
<protein>
    <submittedName>
        <fullName evidence="1">Uncharacterized protein</fullName>
    </submittedName>
</protein>
<proteinExistence type="predicted"/>
<dbReference type="EMBL" id="RWGY01000007">
    <property type="protein sequence ID" value="TVU41688.1"/>
    <property type="molecule type" value="Genomic_DNA"/>
</dbReference>
<name>A0A5J9W0Q4_9POAL</name>
<keyword evidence="2" id="KW-1185">Reference proteome</keyword>
<evidence type="ECO:0000313" key="1">
    <source>
        <dbReference type="EMBL" id="TVU41688.1"/>
    </source>
</evidence>
<accession>A0A5J9W0Q4</accession>
<dbReference type="AlphaFoldDB" id="A0A5J9W0Q4"/>
<feature type="non-terminal residue" evidence="1">
    <location>
        <position position="1"/>
    </location>
</feature>
<dbReference type="Proteomes" id="UP000324897">
    <property type="component" value="Chromosome 4"/>
</dbReference>
<sequence>MVIVKQVDALVFFPGAGAGNGDEHAIVFQVAVAGKEGWSWFTKRRIIFNLYNLATRPDIQIKRKEKQFVPEDRESERFKWRNKTYTPYQKNIRFQ</sequence>
<evidence type="ECO:0000313" key="2">
    <source>
        <dbReference type="Proteomes" id="UP000324897"/>
    </source>
</evidence>
<dbReference type="Gramene" id="TVU41688">
    <property type="protein sequence ID" value="TVU41688"/>
    <property type="gene ID" value="EJB05_15231"/>
</dbReference>
<gene>
    <name evidence="1" type="ORF">EJB05_15231</name>
</gene>
<organism evidence="1 2">
    <name type="scientific">Eragrostis curvula</name>
    <name type="common">weeping love grass</name>
    <dbReference type="NCBI Taxonomy" id="38414"/>
    <lineage>
        <taxon>Eukaryota</taxon>
        <taxon>Viridiplantae</taxon>
        <taxon>Streptophyta</taxon>
        <taxon>Embryophyta</taxon>
        <taxon>Tracheophyta</taxon>
        <taxon>Spermatophyta</taxon>
        <taxon>Magnoliopsida</taxon>
        <taxon>Liliopsida</taxon>
        <taxon>Poales</taxon>
        <taxon>Poaceae</taxon>
        <taxon>PACMAD clade</taxon>
        <taxon>Chloridoideae</taxon>
        <taxon>Eragrostideae</taxon>
        <taxon>Eragrostidinae</taxon>
        <taxon>Eragrostis</taxon>
    </lineage>
</organism>
<comment type="caution">
    <text evidence="1">The sequence shown here is derived from an EMBL/GenBank/DDBJ whole genome shotgun (WGS) entry which is preliminary data.</text>
</comment>